<evidence type="ECO:0000313" key="3">
    <source>
        <dbReference type="EMBL" id="CAK4034049.1"/>
    </source>
</evidence>
<feature type="region of interest" description="Disordered" evidence="1">
    <location>
        <begin position="962"/>
        <end position="1065"/>
    </location>
</feature>
<dbReference type="CDD" id="cd21134">
    <property type="entry name" value="YTH"/>
    <property type="match status" value="1"/>
</dbReference>
<dbReference type="InterPro" id="IPR045168">
    <property type="entry name" value="YTH_prot"/>
</dbReference>
<feature type="compositionally biased region" description="Low complexity" evidence="1">
    <location>
        <begin position="814"/>
        <end position="826"/>
    </location>
</feature>
<feature type="domain" description="YTH" evidence="2">
    <location>
        <begin position="326"/>
        <end position="464"/>
    </location>
</feature>
<feature type="region of interest" description="Disordered" evidence="1">
    <location>
        <begin position="177"/>
        <end position="284"/>
    </location>
</feature>
<name>A0AAI8Z7P9_9PEZI</name>
<feature type="compositionally biased region" description="Basic and acidic residues" evidence="1">
    <location>
        <begin position="867"/>
        <end position="877"/>
    </location>
</feature>
<feature type="region of interest" description="Disordered" evidence="1">
    <location>
        <begin position="81"/>
        <end position="126"/>
    </location>
</feature>
<dbReference type="GO" id="GO:0061157">
    <property type="term" value="P:mRNA destabilization"/>
    <property type="evidence" value="ECO:0007669"/>
    <property type="project" value="TreeGrafter"/>
</dbReference>
<dbReference type="AlphaFoldDB" id="A0AAI8Z7P9"/>
<dbReference type="EMBL" id="CAVMBE010000102">
    <property type="protein sequence ID" value="CAK4034049.1"/>
    <property type="molecule type" value="Genomic_DNA"/>
</dbReference>
<feature type="region of interest" description="Disordered" evidence="1">
    <location>
        <begin position="1"/>
        <end position="65"/>
    </location>
</feature>
<feature type="compositionally biased region" description="Polar residues" evidence="1">
    <location>
        <begin position="842"/>
        <end position="853"/>
    </location>
</feature>
<dbReference type="InterPro" id="IPR007275">
    <property type="entry name" value="YTH_domain"/>
</dbReference>
<dbReference type="GO" id="GO:0005737">
    <property type="term" value="C:cytoplasm"/>
    <property type="evidence" value="ECO:0007669"/>
    <property type="project" value="TreeGrafter"/>
</dbReference>
<organism evidence="3 4">
    <name type="scientific">Lecanosticta acicola</name>
    <dbReference type="NCBI Taxonomy" id="111012"/>
    <lineage>
        <taxon>Eukaryota</taxon>
        <taxon>Fungi</taxon>
        <taxon>Dikarya</taxon>
        <taxon>Ascomycota</taxon>
        <taxon>Pezizomycotina</taxon>
        <taxon>Dothideomycetes</taxon>
        <taxon>Dothideomycetidae</taxon>
        <taxon>Mycosphaerellales</taxon>
        <taxon>Mycosphaerellaceae</taxon>
        <taxon>Lecanosticta</taxon>
    </lineage>
</organism>
<dbReference type="PANTHER" id="PTHR12357:SF89">
    <property type="entry name" value="YTH DOMAIN-CONTAINING FAMILY PROTEIN"/>
    <property type="match status" value="1"/>
</dbReference>
<feature type="compositionally biased region" description="Low complexity" evidence="1">
    <location>
        <begin position="45"/>
        <end position="65"/>
    </location>
</feature>
<feature type="compositionally biased region" description="Polar residues" evidence="1">
    <location>
        <begin position="1"/>
        <end position="16"/>
    </location>
</feature>
<dbReference type="Gene3D" id="3.10.590.10">
    <property type="entry name" value="ph1033 like domains"/>
    <property type="match status" value="1"/>
</dbReference>
<evidence type="ECO:0000259" key="2">
    <source>
        <dbReference type="PROSITE" id="PS50882"/>
    </source>
</evidence>
<dbReference type="Pfam" id="PF04146">
    <property type="entry name" value="YTH"/>
    <property type="match status" value="1"/>
</dbReference>
<feature type="compositionally biased region" description="Acidic residues" evidence="1">
    <location>
        <begin position="1034"/>
        <end position="1046"/>
    </location>
</feature>
<dbReference type="PROSITE" id="PS50882">
    <property type="entry name" value="YTH"/>
    <property type="match status" value="1"/>
</dbReference>
<dbReference type="PANTHER" id="PTHR12357">
    <property type="entry name" value="YTH YT521-B HOMOLOGY DOMAIN-CONTAINING"/>
    <property type="match status" value="1"/>
</dbReference>
<feature type="region of interest" description="Disordered" evidence="1">
    <location>
        <begin position="814"/>
        <end position="877"/>
    </location>
</feature>
<evidence type="ECO:0000256" key="1">
    <source>
        <dbReference type="SAM" id="MobiDB-lite"/>
    </source>
</evidence>
<feature type="compositionally biased region" description="Low complexity" evidence="1">
    <location>
        <begin position="243"/>
        <end position="259"/>
    </location>
</feature>
<feature type="compositionally biased region" description="Polar residues" evidence="1">
    <location>
        <begin position="95"/>
        <end position="120"/>
    </location>
</feature>
<accession>A0AAI8Z7P9</accession>
<comment type="caution">
    <text evidence="3">The sequence shown here is derived from an EMBL/GenBank/DDBJ whole genome shotgun (WGS) entry which is preliminary data.</text>
</comment>
<proteinExistence type="predicted"/>
<evidence type="ECO:0000313" key="4">
    <source>
        <dbReference type="Proteomes" id="UP001296104"/>
    </source>
</evidence>
<gene>
    <name evidence="3" type="ORF">LECACI_7A009207</name>
</gene>
<keyword evidence="4" id="KW-1185">Reference proteome</keyword>
<sequence>MSNDTSSSGSTPTSLNYHPATHEFGTTATPMVTGQVHGATRRSTPHANSTNSSSPAPTSSGRRAARPPMALFSSKIWASPSHQPIRSAGLPPKSSWESFTDPRTSLHSAHESGSPTSFNSPHPEVASDSRYAISPLGSFDNNIDYAQSMNSHVASTSFTPGSKGLHFTQTEQYHNSNLRPGAAHQQGRSKMSHTDPLPQRPFAGAEQITEGCSSAGSSSSFHWKPGTPRSSASASARQLPGHQQQDLSSDSQQSPGSGSVALSDHYTRINPEQTGAKGDVWMERPNPHSLRRALQDPKADWSEAYPGSVTILTAMNPEAYQMPFGTRVVNIKTEFPENVLKSIQEGKYSVMEKIADRIMQVWNAREDPAEKVLFLFSINGSKKFCGIAEMSGPWDRNGSIKGWKDNQTALPSVGVFPVTWVFIKDVAYHQFSGIRQPHNHHSVGNMWNGMNFPSDIGRQVIETFVRSPATSSILGFPKNYPANFGLMPAGVDSYSGALARRGGFNPRGARGGRGFRGSYRGGSYRALGWRDQGGHYESQSDEERTPVPAKSKLLTDVKVEPPKIKSAPPAGVHFAPGELMTVTVDENGKFLFVAVGGEEHKNSVFPPRGDELISSNFTESHDSAAAHGGNSQVGVLGKRSFSSLHPSEPSASTLREQGRLVATAHYFDTNPDPNSLYSNASHSSCLDSGSGIRATGPGAYGAGEETPTHRPVPHGGRVSMMVDMQQSALVSPNGSPTKPLTEYQLKAKFHALAAEQYTLQDQLLVVTQSDMNVRLLHAKLARVLAEKREVLAQLSSMGVFGELETFSSIRHDSFSSADEASSSSPSGYDVRAKNGRRLRSISKLNSPERQQQAEFDKAPGGSGRQKGHQESDSGDWHVKKSITDLLKSPEKEAVPARPAIETSTFFPENLPSSATRNALSFNALDDKAEAKPGAFSASASFSFPRLGELGAVFEGQKKNFSFTGAGEQTDRKPSALGTPTSSRFAFGPPAQTSGSPNGVPKKNFSFTGPGKQSDKSPALRNSPSRAAGLGLQQQDDDVSDVTSDGDNEPKKNFSFHGPAGGVRLG</sequence>
<dbReference type="Proteomes" id="UP001296104">
    <property type="component" value="Unassembled WGS sequence"/>
</dbReference>
<protein>
    <submittedName>
        <fullName evidence="3">YTH domain-containing family 3</fullName>
    </submittedName>
</protein>
<dbReference type="GO" id="GO:0003729">
    <property type="term" value="F:mRNA binding"/>
    <property type="evidence" value="ECO:0007669"/>
    <property type="project" value="TreeGrafter"/>
</dbReference>
<reference evidence="3" key="1">
    <citation type="submission" date="2023-11" db="EMBL/GenBank/DDBJ databases">
        <authorList>
            <person name="Alioto T."/>
            <person name="Alioto T."/>
            <person name="Gomez Garrido J."/>
        </authorList>
    </citation>
    <scope>NUCLEOTIDE SEQUENCE</scope>
</reference>